<name>A0A066RIW5_9GAMM</name>
<feature type="chain" id="PRO_5001629443" description="DUF3718 domain-containing protein" evidence="1">
    <location>
        <begin position="19"/>
        <end position="117"/>
    </location>
</feature>
<dbReference type="Proteomes" id="UP000027192">
    <property type="component" value="Unassembled WGS sequence"/>
</dbReference>
<protein>
    <recommendedName>
        <fullName evidence="4">DUF3718 domain-containing protein</fullName>
    </recommendedName>
</protein>
<dbReference type="RefSeq" id="WP_036755067.1">
    <property type="nucleotide sequence ID" value="NZ_JAGSGC010000001.1"/>
</dbReference>
<dbReference type="EMBL" id="JMIB01000032">
    <property type="protein sequence ID" value="KDM90390.1"/>
    <property type="molecule type" value="Genomic_DNA"/>
</dbReference>
<organism evidence="2 3">
    <name type="scientific">Photobacterium galatheae</name>
    <dbReference type="NCBI Taxonomy" id="1654360"/>
    <lineage>
        <taxon>Bacteria</taxon>
        <taxon>Pseudomonadati</taxon>
        <taxon>Pseudomonadota</taxon>
        <taxon>Gammaproteobacteria</taxon>
        <taxon>Vibrionales</taxon>
        <taxon>Vibrionaceae</taxon>
        <taxon>Photobacterium</taxon>
    </lineage>
</organism>
<dbReference type="AlphaFoldDB" id="A0A066RIW5"/>
<gene>
    <name evidence="2" type="ORF">EA58_16820</name>
</gene>
<sequence length="117" mass="12545">MKYLLTAALMAASVSAQAAETIDCGEVALKTVYVQADREDGSFHANKMLLLMGAGKNAACSDITFAYLENNDDAYDSTLSMAISAYMAGKKLRVVVEDAPAQADAKRIAWVNFGIRD</sequence>
<keyword evidence="1" id="KW-0732">Signal</keyword>
<evidence type="ECO:0008006" key="4">
    <source>
        <dbReference type="Google" id="ProtNLM"/>
    </source>
</evidence>
<accession>A0A066RIW5</accession>
<comment type="caution">
    <text evidence="2">The sequence shown here is derived from an EMBL/GenBank/DDBJ whole genome shotgun (WGS) entry which is preliminary data.</text>
</comment>
<evidence type="ECO:0000313" key="2">
    <source>
        <dbReference type="EMBL" id="KDM90390.1"/>
    </source>
</evidence>
<feature type="signal peptide" evidence="1">
    <location>
        <begin position="1"/>
        <end position="18"/>
    </location>
</feature>
<keyword evidence="3" id="KW-1185">Reference proteome</keyword>
<proteinExistence type="predicted"/>
<evidence type="ECO:0000256" key="1">
    <source>
        <dbReference type="SAM" id="SignalP"/>
    </source>
</evidence>
<evidence type="ECO:0000313" key="3">
    <source>
        <dbReference type="Proteomes" id="UP000027192"/>
    </source>
</evidence>
<reference evidence="2 3" key="1">
    <citation type="submission" date="2014-04" db="EMBL/GenBank/DDBJ databases">
        <title>Draft genome sequence of Photobacterium halotolerans S2753: a solonamide, ngercheumicin and holomycin producer.</title>
        <authorList>
            <person name="Machado H.R."/>
            <person name="Gram L."/>
        </authorList>
    </citation>
    <scope>NUCLEOTIDE SEQUENCE [LARGE SCALE GENOMIC DNA]</scope>
    <source>
        <strain evidence="2 3">S2753</strain>
    </source>
</reference>